<gene>
    <name evidence="2" type="ORF">POM88_042977</name>
</gene>
<evidence type="ECO:0000313" key="3">
    <source>
        <dbReference type="Proteomes" id="UP001237642"/>
    </source>
</evidence>
<reference evidence="2" key="1">
    <citation type="submission" date="2023-02" db="EMBL/GenBank/DDBJ databases">
        <title>Genome of toxic invasive species Heracleum sosnowskyi carries increased number of genes despite the absence of recent whole-genome duplications.</title>
        <authorList>
            <person name="Schelkunov M."/>
            <person name="Shtratnikova V."/>
            <person name="Makarenko M."/>
            <person name="Klepikova A."/>
            <person name="Omelchenko D."/>
            <person name="Novikova G."/>
            <person name="Obukhova E."/>
            <person name="Bogdanov V."/>
            <person name="Penin A."/>
            <person name="Logacheva M."/>
        </authorList>
    </citation>
    <scope>NUCLEOTIDE SEQUENCE</scope>
    <source>
        <strain evidence="2">Hsosn_3</strain>
        <tissue evidence="2">Leaf</tissue>
    </source>
</reference>
<keyword evidence="3" id="KW-1185">Reference proteome</keyword>
<protein>
    <submittedName>
        <fullName evidence="2">Uncharacterized protein</fullName>
    </submittedName>
</protein>
<organism evidence="2 3">
    <name type="scientific">Heracleum sosnowskyi</name>
    <dbReference type="NCBI Taxonomy" id="360622"/>
    <lineage>
        <taxon>Eukaryota</taxon>
        <taxon>Viridiplantae</taxon>
        <taxon>Streptophyta</taxon>
        <taxon>Embryophyta</taxon>
        <taxon>Tracheophyta</taxon>
        <taxon>Spermatophyta</taxon>
        <taxon>Magnoliopsida</taxon>
        <taxon>eudicotyledons</taxon>
        <taxon>Gunneridae</taxon>
        <taxon>Pentapetalae</taxon>
        <taxon>asterids</taxon>
        <taxon>campanulids</taxon>
        <taxon>Apiales</taxon>
        <taxon>Apiaceae</taxon>
        <taxon>Apioideae</taxon>
        <taxon>apioid superclade</taxon>
        <taxon>Tordylieae</taxon>
        <taxon>Tordyliinae</taxon>
        <taxon>Heracleum</taxon>
    </lineage>
</organism>
<reference evidence="2" key="2">
    <citation type="submission" date="2023-05" db="EMBL/GenBank/DDBJ databases">
        <authorList>
            <person name="Schelkunov M.I."/>
        </authorList>
    </citation>
    <scope>NUCLEOTIDE SEQUENCE</scope>
    <source>
        <strain evidence="2">Hsosn_3</strain>
        <tissue evidence="2">Leaf</tissue>
    </source>
</reference>
<sequence length="112" mass="11808">MSDHGDKISNEESGDPWGNKVERPQGSGWGKKADNGQKKSDAEPKVIWEGKEDRHSEKLSLAWSTKASDQAETPGDKGQLSSGWGDGGSGFEAATTGNKSGGWADAGARHPI</sequence>
<feature type="region of interest" description="Disordered" evidence="1">
    <location>
        <begin position="1"/>
        <end position="112"/>
    </location>
</feature>
<feature type="compositionally biased region" description="Polar residues" evidence="1">
    <location>
        <begin position="62"/>
        <end position="71"/>
    </location>
</feature>
<evidence type="ECO:0000313" key="2">
    <source>
        <dbReference type="EMBL" id="KAK1367416.1"/>
    </source>
</evidence>
<comment type="caution">
    <text evidence="2">The sequence shown here is derived from an EMBL/GenBank/DDBJ whole genome shotgun (WGS) entry which is preliminary data.</text>
</comment>
<dbReference type="AlphaFoldDB" id="A0AAD8HHN3"/>
<dbReference type="EMBL" id="JAUIZM010000009">
    <property type="protein sequence ID" value="KAK1367416.1"/>
    <property type="molecule type" value="Genomic_DNA"/>
</dbReference>
<proteinExistence type="predicted"/>
<accession>A0AAD8HHN3</accession>
<name>A0AAD8HHN3_9APIA</name>
<dbReference type="Proteomes" id="UP001237642">
    <property type="component" value="Unassembled WGS sequence"/>
</dbReference>
<feature type="compositionally biased region" description="Basic and acidic residues" evidence="1">
    <location>
        <begin position="1"/>
        <end position="10"/>
    </location>
</feature>
<evidence type="ECO:0000256" key="1">
    <source>
        <dbReference type="SAM" id="MobiDB-lite"/>
    </source>
</evidence>
<feature type="compositionally biased region" description="Basic and acidic residues" evidence="1">
    <location>
        <begin position="31"/>
        <end position="58"/>
    </location>
</feature>